<proteinExistence type="predicted"/>
<dbReference type="SUPFAM" id="SSF53720">
    <property type="entry name" value="ALDH-like"/>
    <property type="match status" value="1"/>
</dbReference>
<keyword evidence="1" id="KW-0560">Oxidoreductase</keyword>
<dbReference type="InterPro" id="IPR015590">
    <property type="entry name" value="Aldehyde_DH_dom"/>
</dbReference>
<dbReference type="GO" id="GO:0004777">
    <property type="term" value="F:succinate-semialdehyde dehydrogenase (NAD+) activity"/>
    <property type="evidence" value="ECO:0007669"/>
    <property type="project" value="TreeGrafter"/>
</dbReference>
<dbReference type="PANTHER" id="PTHR43353:SF5">
    <property type="entry name" value="SUCCINATE-SEMIALDEHYDE DEHYDROGENASE, MITOCHONDRIAL"/>
    <property type="match status" value="1"/>
</dbReference>
<feature type="domain" description="Aldehyde dehydrogenase" evidence="2">
    <location>
        <begin position="38"/>
        <end position="125"/>
    </location>
</feature>
<keyword evidence="4" id="KW-1185">Reference proteome</keyword>
<dbReference type="Proteomes" id="UP000703661">
    <property type="component" value="Unassembled WGS sequence"/>
</dbReference>
<evidence type="ECO:0000313" key="3">
    <source>
        <dbReference type="EMBL" id="KAF9997685.1"/>
    </source>
</evidence>
<evidence type="ECO:0000259" key="2">
    <source>
        <dbReference type="Pfam" id="PF00171"/>
    </source>
</evidence>
<dbReference type="EMBL" id="JAAAID010003473">
    <property type="protein sequence ID" value="KAF9997685.1"/>
    <property type="molecule type" value="Genomic_DNA"/>
</dbReference>
<accession>A0A9P6SSR9</accession>
<organism evidence="3 4">
    <name type="scientific">Entomortierella chlamydospora</name>
    <dbReference type="NCBI Taxonomy" id="101097"/>
    <lineage>
        <taxon>Eukaryota</taxon>
        <taxon>Fungi</taxon>
        <taxon>Fungi incertae sedis</taxon>
        <taxon>Mucoromycota</taxon>
        <taxon>Mortierellomycotina</taxon>
        <taxon>Mortierellomycetes</taxon>
        <taxon>Mortierellales</taxon>
        <taxon>Mortierellaceae</taxon>
        <taxon>Entomortierella</taxon>
    </lineage>
</organism>
<evidence type="ECO:0000256" key="1">
    <source>
        <dbReference type="ARBA" id="ARBA00023002"/>
    </source>
</evidence>
<dbReference type="PANTHER" id="PTHR43353">
    <property type="entry name" value="SUCCINATE-SEMIALDEHYDE DEHYDROGENASE, MITOCHONDRIAL"/>
    <property type="match status" value="1"/>
</dbReference>
<sequence>MTSVFNANGQLEASRWLKDPSLIKTAGFIDDKYVYSSSSGMKFSVYDPAQGTEIATFPDMGVEETEAAIQAAKRALPEWSQKTAKERSNVLRKWYDLILENEHDLGKIITWENGKPLTEAIGEVRYG</sequence>
<dbReference type="Gene3D" id="3.40.605.10">
    <property type="entry name" value="Aldehyde Dehydrogenase, Chain A, domain 1"/>
    <property type="match status" value="1"/>
</dbReference>
<dbReference type="InterPro" id="IPR016162">
    <property type="entry name" value="Ald_DH_N"/>
</dbReference>
<dbReference type="Pfam" id="PF00171">
    <property type="entry name" value="Aldedh"/>
    <property type="match status" value="1"/>
</dbReference>
<gene>
    <name evidence="3" type="ORF">BGZ80_006943</name>
</gene>
<dbReference type="InterPro" id="IPR050740">
    <property type="entry name" value="Aldehyde_DH_Superfamily"/>
</dbReference>
<evidence type="ECO:0000313" key="4">
    <source>
        <dbReference type="Proteomes" id="UP000703661"/>
    </source>
</evidence>
<name>A0A9P6SSR9_9FUNG</name>
<protein>
    <recommendedName>
        <fullName evidence="2">Aldehyde dehydrogenase domain-containing protein</fullName>
    </recommendedName>
</protein>
<dbReference type="InterPro" id="IPR016161">
    <property type="entry name" value="Ald_DH/histidinol_DH"/>
</dbReference>
<comment type="caution">
    <text evidence="3">The sequence shown here is derived from an EMBL/GenBank/DDBJ whole genome shotgun (WGS) entry which is preliminary data.</text>
</comment>
<reference evidence="3" key="1">
    <citation type="journal article" date="2020" name="Fungal Divers.">
        <title>Resolving the Mortierellaceae phylogeny through synthesis of multi-gene phylogenetics and phylogenomics.</title>
        <authorList>
            <person name="Vandepol N."/>
            <person name="Liber J."/>
            <person name="Desiro A."/>
            <person name="Na H."/>
            <person name="Kennedy M."/>
            <person name="Barry K."/>
            <person name="Grigoriev I.V."/>
            <person name="Miller A.N."/>
            <person name="O'Donnell K."/>
            <person name="Stajich J.E."/>
            <person name="Bonito G."/>
        </authorList>
    </citation>
    <scope>NUCLEOTIDE SEQUENCE</scope>
    <source>
        <strain evidence="3">NRRL 2769</strain>
    </source>
</reference>
<dbReference type="AlphaFoldDB" id="A0A9P6SSR9"/>
<dbReference type="GO" id="GO:0009450">
    <property type="term" value="P:gamma-aminobutyric acid catabolic process"/>
    <property type="evidence" value="ECO:0007669"/>
    <property type="project" value="TreeGrafter"/>
</dbReference>